<reference evidence="2 3" key="1">
    <citation type="submission" date="2015-01" db="EMBL/GenBank/DDBJ databases">
        <title>Genome of allotetraploid Gossypium barbadense reveals genomic plasticity and fiber elongation in cotton evolution.</title>
        <authorList>
            <person name="Chen X."/>
            <person name="Liu X."/>
            <person name="Zhao B."/>
            <person name="Zheng H."/>
            <person name="Hu Y."/>
            <person name="Lu G."/>
            <person name="Yang C."/>
            <person name="Chen J."/>
            <person name="Shan C."/>
            <person name="Zhang L."/>
            <person name="Zhou Y."/>
            <person name="Wang L."/>
            <person name="Guo W."/>
            <person name="Bai Y."/>
            <person name="Ruan J."/>
            <person name="Shangguan X."/>
            <person name="Mao Y."/>
            <person name="Jiang J."/>
            <person name="Zhu Y."/>
            <person name="Lei J."/>
            <person name="Kang H."/>
            <person name="Chen S."/>
            <person name="He X."/>
            <person name="Wang R."/>
            <person name="Wang Y."/>
            <person name="Chen J."/>
            <person name="Wang L."/>
            <person name="Yu S."/>
            <person name="Wang B."/>
            <person name="Wei J."/>
            <person name="Song S."/>
            <person name="Lu X."/>
            <person name="Gao Z."/>
            <person name="Gu W."/>
            <person name="Deng X."/>
            <person name="Ma D."/>
            <person name="Wang S."/>
            <person name="Liang W."/>
            <person name="Fang L."/>
            <person name="Cai C."/>
            <person name="Zhu X."/>
            <person name="Zhou B."/>
            <person name="Zhang Y."/>
            <person name="Chen Z."/>
            <person name="Xu S."/>
            <person name="Zhu R."/>
            <person name="Wang S."/>
            <person name="Zhang T."/>
            <person name="Zhao G."/>
        </authorList>
    </citation>
    <scope>NUCLEOTIDE SEQUENCE [LARGE SCALE GENOMIC DNA]</scope>
    <source>
        <strain evidence="3">cv. Xinhai21</strain>
        <tissue evidence="2">Leaf</tissue>
    </source>
</reference>
<feature type="region of interest" description="Disordered" evidence="1">
    <location>
        <begin position="20"/>
        <end position="48"/>
    </location>
</feature>
<proteinExistence type="predicted"/>
<dbReference type="EMBL" id="KZ670118">
    <property type="protein sequence ID" value="PPR83890.1"/>
    <property type="molecule type" value="Genomic_DNA"/>
</dbReference>
<protein>
    <submittedName>
        <fullName evidence="2">Uncharacterized protein</fullName>
    </submittedName>
</protein>
<sequence>MEVEVYNYGKAEVLRDGYEGAKSENSANQKSKKKIIHYKSMSGERKGEIPLKDTKRQANSTYCKSHSNIKRYCSSALSLCSSTCI</sequence>
<name>A0A2P5VYG6_GOSBA</name>
<organism evidence="2 3">
    <name type="scientific">Gossypium barbadense</name>
    <name type="common">Sea Island cotton</name>
    <name type="synonym">Hibiscus barbadensis</name>
    <dbReference type="NCBI Taxonomy" id="3634"/>
    <lineage>
        <taxon>Eukaryota</taxon>
        <taxon>Viridiplantae</taxon>
        <taxon>Streptophyta</taxon>
        <taxon>Embryophyta</taxon>
        <taxon>Tracheophyta</taxon>
        <taxon>Spermatophyta</taxon>
        <taxon>Magnoliopsida</taxon>
        <taxon>eudicotyledons</taxon>
        <taxon>Gunneridae</taxon>
        <taxon>Pentapetalae</taxon>
        <taxon>rosids</taxon>
        <taxon>malvids</taxon>
        <taxon>Malvales</taxon>
        <taxon>Malvaceae</taxon>
        <taxon>Malvoideae</taxon>
        <taxon>Gossypium</taxon>
    </lineage>
</organism>
<evidence type="ECO:0000256" key="1">
    <source>
        <dbReference type="SAM" id="MobiDB-lite"/>
    </source>
</evidence>
<accession>A0A2P5VYG6</accession>
<dbReference type="Proteomes" id="UP000239757">
    <property type="component" value="Unassembled WGS sequence"/>
</dbReference>
<evidence type="ECO:0000313" key="2">
    <source>
        <dbReference type="EMBL" id="PPR83890.1"/>
    </source>
</evidence>
<evidence type="ECO:0000313" key="3">
    <source>
        <dbReference type="Proteomes" id="UP000239757"/>
    </source>
</evidence>
<gene>
    <name evidence="2" type="ORF">GOBAR_AA36826</name>
</gene>
<dbReference type="AlphaFoldDB" id="A0A2P5VYG6"/>